<dbReference type="AlphaFoldDB" id="A0A4Q0ME45"/>
<protein>
    <submittedName>
        <fullName evidence="2">Glycosyltransferase family 1 protein</fullName>
    </submittedName>
</protein>
<accession>A0A4Q0ME45</accession>
<dbReference type="SUPFAM" id="SSF53756">
    <property type="entry name" value="UDP-Glycosyltransferase/glycogen phosphorylase"/>
    <property type="match status" value="1"/>
</dbReference>
<dbReference type="Gene3D" id="3.40.50.11010">
    <property type="match status" value="1"/>
</dbReference>
<dbReference type="EMBL" id="RXOC01000002">
    <property type="protein sequence ID" value="RXF71690.1"/>
    <property type="molecule type" value="Genomic_DNA"/>
</dbReference>
<dbReference type="CDD" id="cd04950">
    <property type="entry name" value="GT4_TuaH-like"/>
    <property type="match status" value="1"/>
</dbReference>
<organism evidence="2 3">
    <name type="scientific">Arcticibacter tournemirensis</name>
    <dbReference type="NCBI Taxonomy" id="699437"/>
    <lineage>
        <taxon>Bacteria</taxon>
        <taxon>Pseudomonadati</taxon>
        <taxon>Bacteroidota</taxon>
        <taxon>Sphingobacteriia</taxon>
        <taxon>Sphingobacteriales</taxon>
        <taxon>Sphingobacteriaceae</taxon>
        <taxon>Arcticibacter</taxon>
    </lineage>
</organism>
<dbReference type="PANTHER" id="PTHR46401">
    <property type="entry name" value="GLYCOSYLTRANSFERASE WBBK-RELATED"/>
    <property type="match status" value="1"/>
</dbReference>
<dbReference type="Gene3D" id="3.40.50.2000">
    <property type="entry name" value="Glycogen Phosphorylase B"/>
    <property type="match status" value="1"/>
</dbReference>
<keyword evidence="1 2" id="KW-0808">Transferase</keyword>
<dbReference type="Pfam" id="PF13692">
    <property type="entry name" value="Glyco_trans_1_4"/>
    <property type="match status" value="1"/>
</dbReference>
<proteinExistence type="predicted"/>
<dbReference type="Proteomes" id="UP000290848">
    <property type="component" value="Unassembled WGS sequence"/>
</dbReference>
<dbReference type="PANTHER" id="PTHR46401:SF2">
    <property type="entry name" value="GLYCOSYLTRANSFERASE WBBK-RELATED"/>
    <property type="match status" value="1"/>
</dbReference>
<gene>
    <name evidence="2" type="ORF">EKH83_03105</name>
</gene>
<dbReference type="GO" id="GO:0009103">
    <property type="term" value="P:lipopolysaccharide biosynthetic process"/>
    <property type="evidence" value="ECO:0007669"/>
    <property type="project" value="TreeGrafter"/>
</dbReference>
<evidence type="ECO:0000256" key="1">
    <source>
        <dbReference type="ARBA" id="ARBA00022679"/>
    </source>
</evidence>
<dbReference type="GO" id="GO:0016757">
    <property type="term" value="F:glycosyltransferase activity"/>
    <property type="evidence" value="ECO:0007669"/>
    <property type="project" value="TreeGrafter"/>
</dbReference>
<name>A0A4Q0ME45_9SPHI</name>
<reference evidence="2 3" key="1">
    <citation type="submission" date="2018-12" db="EMBL/GenBank/DDBJ databases">
        <title>The Draft Genome Sequence of the Soil Bacterium Pedobacter tournemirensis R1.</title>
        <authorList>
            <person name="He J."/>
        </authorList>
    </citation>
    <scope>NUCLEOTIDE SEQUENCE [LARGE SCALE GENOMIC DNA]</scope>
    <source>
        <strain evidence="2 3">R1</strain>
    </source>
</reference>
<comment type="caution">
    <text evidence="2">The sequence shown here is derived from an EMBL/GenBank/DDBJ whole genome shotgun (WGS) entry which is preliminary data.</text>
</comment>
<evidence type="ECO:0000313" key="3">
    <source>
        <dbReference type="Proteomes" id="UP000290848"/>
    </source>
</evidence>
<sequence length="382" mass="44160">MKNIAQVLPQNLMCFSHLRWDFVFQRPQHLLTRMANFCNVYFMEEPIHDSNNEAYLAFSKRLDNLWLCVPHLPAKISKQQTNALLTQLLDKYFQNKDLEDFAFWYYTPMALEFSAKYSPKLTIYDCMDELSAFKFAPKEIKDLEKKLMQNADIVFTGGNSLYEAKKNQHSNIYPFPSSIDKNHFEKARKTRIEPEDQITITGPKIGFYGVIDERFDIELIRSIAKEQPEWQLILIGPVVKIDPAILPKQSNIHYLGQKSYQELTGYLSGWDVALIPFLLNDSTRYISPTKTPEYLAAGIPVVSSPIRDVVNPYGKNKLVSIASSVEEFVEAIENELQSKRKTEWLKRVDAFLAQNSWDITCKAMQKLMLDTMQNKDKISIAS</sequence>
<evidence type="ECO:0000313" key="2">
    <source>
        <dbReference type="EMBL" id="RXF71690.1"/>
    </source>
</evidence>